<dbReference type="EMBL" id="KZ824934">
    <property type="protein sequence ID" value="RAH74913.1"/>
    <property type="molecule type" value="Genomic_DNA"/>
</dbReference>
<gene>
    <name evidence="1" type="ORF">BO66DRAFT_467563</name>
</gene>
<organism evidence="1 2">
    <name type="scientific">Aspergillus aculeatinus CBS 121060</name>
    <dbReference type="NCBI Taxonomy" id="1448322"/>
    <lineage>
        <taxon>Eukaryota</taxon>
        <taxon>Fungi</taxon>
        <taxon>Dikarya</taxon>
        <taxon>Ascomycota</taxon>
        <taxon>Pezizomycotina</taxon>
        <taxon>Eurotiomycetes</taxon>
        <taxon>Eurotiomycetidae</taxon>
        <taxon>Eurotiales</taxon>
        <taxon>Aspergillaceae</taxon>
        <taxon>Aspergillus</taxon>
        <taxon>Aspergillus subgen. Circumdati</taxon>
    </lineage>
</organism>
<sequence>MIYCYTRVWISWFMAMLTMSCPVFHLGLMPKALIMLLWRCKGSEPKGLAPR</sequence>
<keyword evidence="2" id="KW-1185">Reference proteome</keyword>
<proteinExistence type="predicted"/>
<name>A0ACD1HMT3_9EURO</name>
<dbReference type="Proteomes" id="UP000249661">
    <property type="component" value="Unassembled WGS sequence"/>
</dbReference>
<reference evidence="1" key="1">
    <citation type="submission" date="2018-02" db="EMBL/GenBank/DDBJ databases">
        <title>The genomes of Aspergillus section Nigri reveals drivers in fungal speciation.</title>
        <authorList>
            <consortium name="DOE Joint Genome Institute"/>
            <person name="Vesth T.C."/>
            <person name="Nybo J."/>
            <person name="Theobald S."/>
            <person name="Brandl J."/>
            <person name="Frisvad J.C."/>
            <person name="Nielsen K.F."/>
            <person name="Lyhne E.K."/>
            <person name="Kogle M.E."/>
            <person name="Kuo A."/>
            <person name="Riley R."/>
            <person name="Clum A."/>
            <person name="Nolan M."/>
            <person name="Lipzen A."/>
            <person name="Salamov A."/>
            <person name="Henrissat B."/>
            <person name="Wiebenga A."/>
            <person name="De vries R.P."/>
            <person name="Grigoriev I.V."/>
            <person name="Mortensen U.H."/>
            <person name="Andersen M.R."/>
            <person name="Baker S.E."/>
        </authorList>
    </citation>
    <scope>NUCLEOTIDE SEQUENCE</scope>
    <source>
        <strain evidence="1">CBS 121060</strain>
    </source>
</reference>
<protein>
    <submittedName>
        <fullName evidence="1">Uncharacterized protein</fullName>
    </submittedName>
</protein>
<evidence type="ECO:0000313" key="1">
    <source>
        <dbReference type="EMBL" id="RAH74913.1"/>
    </source>
</evidence>
<evidence type="ECO:0000313" key="2">
    <source>
        <dbReference type="Proteomes" id="UP000249661"/>
    </source>
</evidence>
<accession>A0ACD1HMT3</accession>